<dbReference type="EMBL" id="JH767190">
    <property type="protein sequence ID" value="EQC28915.1"/>
    <property type="molecule type" value="Genomic_DNA"/>
</dbReference>
<protein>
    <submittedName>
        <fullName evidence="1">Uncharacterized protein</fullName>
    </submittedName>
</protein>
<gene>
    <name evidence="1" type="ORF">SDRG_13421</name>
</gene>
<sequence length="127" mass="14844">MQKLRYTLADAVSGRKNDLQEINAVHERERLERATQIKDLAHQLELYADHNAAAKHLDLMHQRLNSIKKFDDATFQYTSRPLGFDKRDYPFAKLTPGRLPDGTLVLRMQLQHQFRGDKAVLLRFKKT</sequence>
<reference evidence="1 2" key="1">
    <citation type="submission" date="2012-04" db="EMBL/GenBank/DDBJ databases">
        <title>The Genome Sequence of Saprolegnia declina VS20.</title>
        <authorList>
            <consortium name="The Broad Institute Genome Sequencing Platform"/>
            <person name="Russ C."/>
            <person name="Nusbaum C."/>
            <person name="Tyler B."/>
            <person name="van West P."/>
            <person name="Dieguez-Uribeondo J."/>
            <person name="de Bruijn I."/>
            <person name="Tripathy S."/>
            <person name="Jiang R."/>
            <person name="Young S.K."/>
            <person name="Zeng Q."/>
            <person name="Gargeya S."/>
            <person name="Fitzgerald M."/>
            <person name="Haas B."/>
            <person name="Abouelleil A."/>
            <person name="Alvarado L."/>
            <person name="Arachchi H.M."/>
            <person name="Berlin A."/>
            <person name="Chapman S.B."/>
            <person name="Goldberg J."/>
            <person name="Griggs A."/>
            <person name="Gujja S."/>
            <person name="Hansen M."/>
            <person name="Howarth C."/>
            <person name="Imamovic A."/>
            <person name="Larimer J."/>
            <person name="McCowen C."/>
            <person name="Montmayeur A."/>
            <person name="Murphy C."/>
            <person name="Neiman D."/>
            <person name="Pearson M."/>
            <person name="Priest M."/>
            <person name="Roberts A."/>
            <person name="Saif S."/>
            <person name="Shea T."/>
            <person name="Sisk P."/>
            <person name="Sykes S."/>
            <person name="Wortman J."/>
            <person name="Nusbaum C."/>
            <person name="Birren B."/>
        </authorList>
    </citation>
    <scope>NUCLEOTIDE SEQUENCE [LARGE SCALE GENOMIC DNA]</scope>
    <source>
        <strain evidence="1 2">VS20</strain>
    </source>
</reference>
<dbReference type="AlphaFoldDB" id="T0Q644"/>
<dbReference type="Proteomes" id="UP000030762">
    <property type="component" value="Unassembled WGS sequence"/>
</dbReference>
<keyword evidence="2" id="KW-1185">Reference proteome</keyword>
<dbReference type="VEuPathDB" id="FungiDB:SDRG_13421"/>
<dbReference type="GeneID" id="19954148"/>
<dbReference type="RefSeq" id="XP_008617732.1">
    <property type="nucleotide sequence ID" value="XM_008619510.1"/>
</dbReference>
<proteinExistence type="predicted"/>
<name>T0Q644_SAPDV</name>
<evidence type="ECO:0000313" key="2">
    <source>
        <dbReference type="Proteomes" id="UP000030762"/>
    </source>
</evidence>
<dbReference type="InParanoid" id="T0Q644"/>
<organism evidence="1 2">
    <name type="scientific">Saprolegnia diclina (strain VS20)</name>
    <dbReference type="NCBI Taxonomy" id="1156394"/>
    <lineage>
        <taxon>Eukaryota</taxon>
        <taxon>Sar</taxon>
        <taxon>Stramenopiles</taxon>
        <taxon>Oomycota</taxon>
        <taxon>Saprolegniomycetes</taxon>
        <taxon>Saprolegniales</taxon>
        <taxon>Saprolegniaceae</taxon>
        <taxon>Saprolegnia</taxon>
    </lineage>
</organism>
<accession>T0Q644</accession>
<evidence type="ECO:0000313" key="1">
    <source>
        <dbReference type="EMBL" id="EQC28915.1"/>
    </source>
</evidence>
<feature type="non-terminal residue" evidence="1">
    <location>
        <position position="127"/>
    </location>
</feature>